<keyword evidence="3" id="KW-1185">Reference proteome</keyword>
<evidence type="ECO:0008006" key="4">
    <source>
        <dbReference type="Google" id="ProtNLM"/>
    </source>
</evidence>
<dbReference type="RefSeq" id="WP_076162770.1">
    <property type="nucleotide sequence ID" value="NZ_JBEZVB010000061.1"/>
</dbReference>
<sequence>MEVMVGCITNTQKCIPVLIEKSKMWKEARIWVEEAKIELQTRANNLAPDWTDEAGRAFEEKTKQSLADLTTWGARIDDSKVSETLASLAAELPGAEAVVMSLHGEYLLALSNPLTALGAIAFQQQAGMCLTALGTRFDTAMLTMCAAAGIANPADLLPGFPQVTGSAADAVKTADAAVNLLTEVQSLTESFGGGAGSPAGTSGLLDGWTGSDLPSSGNPGTSSVGSGLSLAGLAPNTPAPGALAGAPLSGLSGGGPPSAGMGSMPFGTLGAAGGLGGTPMAPRAVGTGKRVASLASDIQPGGTTGSAKAAGGGMMPPSAMPQQGAAGAAGTVRPGAAEHTRSGDDQRPALGTDGVSAALRGRAVGGEGNGFTIPGHRRVAESDTGSLQLLDDETGQ</sequence>
<dbReference type="EMBL" id="MQUQ01000010">
    <property type="protein sequence ID" value="OLZ50727.1"/>
    <property type="molecule type" value="Genomic_DNA"/>
</dbReference>
<comment type="caution">
    <text evidence="2">The sequence shown here is derived from an EMBL/GenBank/DDBJ whole genome shotgun (WGS) entry which is preliminary data.</text>
</comment>
<feature type="compositionally biased region" description="Low complexity" evidence="1">
    <location>
        <begin position="319"/>
        <end position="331"/>
    </location>
</feature>
<feature type="region of interest" description="Disordered" evidence="1">
    <location>
        <begin position="191"/>
        <end position="224"/>
    </location>
</feature>
<accession>A0A1R0KSG8</accession>
<feature type="region of interest" description="Disordered" evidence="1">
    <location>
        <begin position="319"/>
        <end position="396"/>
    </location>
</feature>
<gene>
    <name evidence="2" type="ORF">BS329_20220</name>
</gene>
<dbReference type="Proteomes" id="UP000187486">
    <property type="component" value="Unassembled WGS sequence"/>
</dbReference>
<evidence type="ECO:0000313" key="2">
    <source>
        <dbReference type="EMBL" id="OLZ50727.1"/>
    </source>
</evidence>
<reference evidence="2 3" key="1">
    <citation type="submission" date="2016-01" db="EMBL/GenBank/DDBJ databases">
        <title>Amycolatopsis coloradensis genome sequencing and assembly.</title>
        <authorList>
            <person name="Mayilraj S."/>
        </authorList>
    </citation>
    <scope>NUCLEOTIDE SEQUENCE [LARGE SCALE GENOMIC DNA]</scope>
    <source>
        <strain evidence="2 3">DSM 44225</strain>
    </source>
</reference>
<protein>
    <recommendedName>
        <fullName evidence="4">PPE family domain-containing protein</fullName>
    </recommendedName>
</protein>
<organism evidence="2 3">
    <name type="scientific">Amycolatopsis coloradensis</name>
    <dbReference type="NCBI Taxonomy" id="76021"/>
    <lineage>
        <taxon>Bacteria</taxon>
        <taxon>Bacillati</taxon>
        <taxon>Actinomycetota</taxon>
        <taxon>Actinomycetes</taxon>
        <taxon>Pseudonocardiales</taxon>
        <taxon>Pseudonocardiaceae</taxon>
        <taxon>Amycolatopsis</taxon>
    </lineage>
</organism>
<feature type="compositionally biased region" description="Basic and acidic residues" evidence="1">
    <location>
        <begin position="336"/>
        <end position="347"/>
    </location>
</feature>
<dbReference type="AlphaFoldDB" id="A0A1R0KSG8"/>
<evidence type="ECO:0000256" key="1">
    <source>
        <dbReference type="SAM" id="MobiDB-lite"/>
    </source>
</evidence>
<name>A0A1R0KSG8_9PSEU</name>
<evidence type="ECO:0000313" key="3">
    <source>
        <dbReference type="Proteomes" id="UP000187486"/>
    </source>
</evidence>
<dbReference type="STRING" id="76021.BS329_20220"/>
<proteinExistence type="predicted"/>